<sequence>MQHARNDDAILDIQNAQISVENQYHENFSLRTITMKTFVASLALCLLISGSTRASVVLDFEALVDASSSAIALAPGTSYEESGYQISGTDLSYYGSGAAAYTGSPALFANSIGNSTITLTESTGALFNLLSIDLAELASGPHATPYSIVFTASNAETQSFELPAGTGPVVRSFDFDPLKFTAITSVSWQQTTASGHQFDNINVSAVPEPSSLAFLAMFAGVGAFTRRRHQ</sequence>
<dbReference type="OrthoDB" id="257950at2"/>
<dbReference type="Proteomes" id="UP000318017">
    <property type="component" value="Chromosome"/>
</dbReference>
<reference evidence="1 2" key="1">
    <citation type="submission" date="2019-02" db="EMBL/GenBank/DDBJ databases">
        <title>Deep-cultivation of Planctomycetes and their phenomic and genomic characterization uncovers novel biology.</title>
        <authorList>
            <person name="Wiegand S."/>
            <person name="Jogler M."/>
            <person name="Boedeker C."/>
            <person name="Pinto D."/>
            <person name="Vollmers J."/>
            <person name="Rivas-Marin E."/>
            <person name="Kohn T."/>
            <person name="Peeters S.H."/>
            <person name="Heuer A."/>
            <person name="Rast P."/>
            <person name="Oberbeckmann S."/>
            <person name="Bunk B."/>
            <person name="Jeske O."/>
            <person name="Meyerdierks A."/>
            <person name="Storesund J.E."/>
            <person name="Kallscheuer N."/>
            <person name="Luecker S."/>
            <person name="Lage O.M."/>
            <person name="Pohl T."/>
            <person name="Merkel B.J."/>
            <person name="Hornburger P."/>
            <person name="Mueller R.-W."/>
            <person name="Bruemmer F."/>
            <person name="Labrenz M."/>
            <person name="Spormann A.M."/>
            <person name="Op den Camp H."/>
            <person name="Overmann J."/>
            <person name="Amann R."/>
            <person name="Jetten M.S.M."/>
            <person name="Mascher T."/>
            <person name="Medema M.H."/>
            <person name="Devos D.P."/>
            <person name="Kaster A.-K."/>
            <person name="Ovreas L."/>
            <person name="Rohde M."/>
            <person name="Galperin M.Y."/>
            <person name="Jogler C."/>
        </authorList>
    </citation>
    <scope>NUCLEOTIDE SEQUENCE [LARGE SCALE GENOMIC DNA]</scope>
    <source>
        <strain evidence="1 2">Q31a</strain>
    </source>
</reference>
<dbReference type="KEGG" id="ahel:Q31a_23320"/>
<evidence type="ECO:0000313" key="1">
    <source>
        <dbReference type="EMBL" id="QDV24019.1"/>
    </source>
</evidence>
<keyword evidence="2" id="KW-1185">Reference proteome</keyword>
<evidence type="ECO:0000313" key="2">
    <source>
        <dbReference type="Proteomes" id="UP000318017"/>
    </source>
</evidence>
<gene>
    <name evidence="1" type="ORF">Q31a_23320</name>
</gene>
<name>A0A518G626_9BACT</name>
<organism evidence="1 2">
    <name type="scientific">Aureliella helgolandensis</name>
    <dbReference type="NCBI Taxonomy" id="2527968"/>
    <lineage>
        <taxon>Bacteria</taxon>
        <taxon>Pseudomonadati</taxon>
        <taxon>Planctomycetota</taxon>
        <taxon>Planctomycetia</taxon>
        <taxon>Pirellulales</taxon>
        <taxon>Pirellulaceae</taxon>
        <taxon>Aureliella</taxon>
    </lineage>
</organism>
<accession>A0A518G626</accession>
<dbReference type="AlphaFoldDB" id="A0A518G626"/>
<protein>
    <submittedName>
        <fullName evidence="1">Uncharacterized protein</fullName>
    </submittedName>
</protein>
<proteinExistence type="predicted"/>
<dbReference type="EMBL" id="CP036298">
    <property type="protein sequence ID" value="QDV24019.1"/>
    <property type="molecule type" value="Genomic_DNA"/>
</dbReference>